<dbReference type="PANTHER" id="PTHR43877">
    <property type="entry name" value="AMINOALKYLPHOSPHONATE N-ACETYLTRANSFERASE-RELATED-RELATED"/>
    <property type="match status" value="1"/>
</dbReference>
<dbReference type="RefSeq" id="WP_270044603.1">
    <property type="nucleotide sequence ID" value="NZ_JAPDOD010000045.1"/>
</dbReference>
<comment type="caution">
    <text evidence="4">The sequence shown here is derived from an EMBL/GenBank/DDBJ whole genome shotgun (WGS) entry which is preliminary data.</text>
</comment>
<dbReference type="InterPro" id="IPR000182">
    <property type="entry name" value="GNAT_dom"/>
</dbReference>
<keyword evidence="2" id="KW-0012">Acyltransferase</keyword>
<accession>A0A9X3S6Q3</accession>
<evidence type="ECO:0000256" key="2">
    <source>
        <dbReference type="ARBA" id="ARBA00023315"/>
    </source>
</evidence>
<proteinExistence type="predicted"/>
<sequence>MQPLEIRVATEAEFDAVGDLCVAAYAPFLSQAGNYADVLRDAAARAHAAELLVAVDAEQLLGTVTFVPDGGPLGEIATDDETEFRMLAVSPAAQGRGVGTELLRRVVEETASRGRAGVVCSSQPAMRAAHRIYERLGFTRDPQRDWSPLPGVDLLAFALLL</sequence>
<evidence type="ECO:0000256" key="1">
    <source>
        <dbReference type="ARBA" id="ARBA00022679"/>
    </source>
</evidence>
<evidence type="ECO:0000313" key="4">
    <source>
        <dbReference type="EMBL" id="MDA0165346.1"/>
    </source>
</evidence>
<dbReference type="Proteomes" id="UP001149140">
    <property type="component" value="Unassembled WGS sequence"/>
</dbReference>
<evidence type="ECO:0000259" key="3">
    <source>
        <dbReference type="PROSITE" id="PS51186"/>
    </source>
</evidence>
<dbReference type="Pfam" id="PF00583">
    <property type="entry name" value="Acetyltransf_1"/>
    <property type="match status" value="1"/>
</dbReference>
<organism evidence="4 5">
    <name type="scientific">Solirubrobacter ginsenosidimutans</name>
    <dbReference type="NCBI Taxonomy" id="490573"/>
    <lineage>
        <taxon>Bacteria</taxon>
        <taxon>Bacillati</taxon>
        <taxon>Actinomycetota</taxon>
        <taxon>Thermoleophilia</taxon>
        <taxon>Solirubrobacterales</taxon>
        <taxon>Solirubrobacteraceae</taxon>
        <taxon>Solirubrobacter</taxon>
    </lineage>
</organism>
<dbReference type="Gene3D" id="3.40.630.30">
    <property type="match status" value="1"/>
</dbReference>
<evidence type="ECO:0000313" key="5">
    <source>
        <dbReference type="Proteomes" id="UP001149140"/>
    </source>
</evidence>
<gene>
    <name evidence="4" type="ORF">OM076_34070</name>
</gene>
<dbReference type="InterPro" id="IPR050832">
    <property type="entry name" value="Bact_Acetyltransf"/>
</dbReference>
<protein>
    <submittedName>
        <fullName evidence="4">GNAT family N-acetyltransferase</fullName>
    </submittedName>
</protein>
<keyword evidence="1" id="KW-0808">Transferase</keyword>
<dbReference type="GO" id="GO:0016747">
    <property type="term" value="F:acyltransferase activity, transferring groups other than amino-acyl groups"/>
    <property type="evidence" value="ECO:0007669"/>
    <property type="project" value="InterPro"/>
</dbReference>
<dbReference type="CDD" id="cd04301">
    <property type="entry name" value="NAT_SF"/>
    <property type="match status" value="1"/>
</dbReference>
<name>A0A9X3S6Q3_9ACTN</name>
<feature type="domain" description="N-acetyltransferase" evidence="3">
    <location>
        <begin position="4"/>
        <end position="161"/>
    </location>
</feature>
<dbReference type="PANTHER" id="PTHR43877:SF2">
    <property type="entry name" value="AMINOALKYLPHOSPHONATE N-ACETYLTRANSFERASE-RELATED"/>
    <property type="match status" value="1"/>
</dbReference>
<dbReference type="AlphaFoldDB" id="A0A9X3S6Q3"/>
<dbReference type="SUPFAM" id="SSF55729">
    <property type="entry name" value="Acyl-CoA N-acyltransferases (Nat)"/>
    <property type="match status" value="1"/>
</dbReference>
<dbReference type="InterPro" id="IPR016181">
    <property type="entry name" value="Acyl_CoA_acyltransferase"/>
</dbReference>
<dbReference type="EMBL" id="JAPDOD010000045">
    <property type="protein sequence ID" value="MDA0165346.1"/>
    <property type="molecule type" value="Genomic_DNA"/>
</dbReference>
<reference evidence="4" key="1">
    <citation type="submission" date="2022-10" db="EMBL/GenBank/DDBJ databases">
        <title>The WGS of Solirubrobacter ginsenosidimutans DSM 21036.</title>
        <authorList>
            <person name="Jiang Z."/>
        </authorList>
    </citation>
    <scope>NUCLEOTIDE SEQUENCE</scope>
    <source>
        <strain evidence="4">DSM 21036</strain>
    </source>
</reference>
<keyword evidence="5" id="KW-1185">Reference proteome</keyword>
<dbReference type="PROSITE" id="PS51186">
    <property type="entry name" value="GNAT"/>
    <property type="match status" value="1"/>
</dbReference>